<gene>
    <name evidence="2" type="ORF">OsI_28336</name>
</gene>
<dbReference type="Gramene" id="BGIOSGA027409-TA">
    <property type="protein sequence ID" value="BGIOSGA027409-PA"/>
    <property type="gene ID" value="BGIOSGA027409"/>
</dbReference>
<evidence type="ECO:0000256" key="1">
    <source>
        <dbReference type="SAM" id="MobiDB-lite"/>
    </source>
</evidence>
<reference evidence="2 3" key="1">
    <citation type="journal article" date="2005" name="PLoS Biol.">
        <title>The genomes of Oryza sativa: a history of duplications.</title>
        <authorList>
            <person name="Yu J."/>
            <person name="Wang J."/>
            <person name="Lin W."/>
            <person name="Li S."/>
            <person name="Li H."/>
            <person name="Zhou J."/>
            <person name="Ni P."/>
            <person name="Dong W."/>
            <person name="Hu S."/>
            <person name="Zeng C."/>
            <person name="Zhang J."/>
            <person name="Zhang Y."/>
            <person name="Li R."/>
            <person name="Xu Z."/>
            <person name="Li S."/>
            <person name="Li X."/>
            <person name="Zheng H."/>
            <person name="Cong L."/>
            <person name="Lin L."/>
            <person name="Yin J."/>
            <person name="Geng J."/>
            <person name="Li G."/>
            <person name="Shi J."/>
            <person name="Liu J."/>
            <person name="Lv H."/>
            <person name="Li J."/>
            <person name="Wang J."/>
            <person name="Deng Y."/>
            <person name="Ran L."/>
            <person name="Shi X."/>
            <person name="Wang X."/>
            <person name="Wu Q."/>
            <person name="Li C."/>
            <person name="Ren X."/>
            <person name="Wang J."/>
            <person name="Wang X."/>
            <person name="Li D."/>
            <person name="Liu D."/>
            <person name="Zhang X."/>
            <person name="Ji Z."/>
            <person name="Zhao W."/>
            <person name="Sun Y."/>
            <person name="Zhang Z."/>
            <person name="Bao J."/>
            <person name="Han Y."/>
            <person name="Dong L."/>
            <person name="Ji J."/>
            <person name="Chen P."/>
            <person name="Wu S."/>
            <person name="Liu J."/>
            <person name="Xiao Y."/>
            <person name="Bu D."/>
            <person name="Tan J."/>
            <person name="Yang L."/>
            <person name="Ye C."/>
            <person name="Zhang J."/>
            <person name="Xu J."/>
            <person name="Zhou Y."/>
            <person name="Yu Y."/>
            <person name="Zhang B."/>
            <person name="Zhuang S."/>
            <person name="Wei H."/>
            <person name="Liu B."/>
            <person name="Lei M."/>
            <person name="Yu H."/>
            <person name="Li Y."/>
            <person name="Xu H."/>
            <person name="Wei S."/>
            <person name="He X."/>
            <person name="Fang L."/>
            <person name="Zhang Z."/>
            <person name="Zhang Y."/>
            <person name="Huang X."/>
            <person name="Su Z."/>
            <person name="Tong W."/>
            <person name="Li J."/>
            <person name="Tong Z."/>
            <person name="Li S."/>
            <person name="Ye J."/>
            <person name="Wang L."/>
            <person name="Fang L."/>
            <person name="Lei T."/>
            <person name="Chen C."/>
            <person name="Chen H."/>
            <person name="Xu Z."/>
            <person name="Li H."/>
            <person name="Huang H."/>
            <person name="Zhang F."/>
            <person name="Xu H."/>
            <person name="Li N."/>
            <person name="Zhao C."/>
            <person name="Li S."/>
            <person name="Dong L."/>
            <person name="Huang Y."/>
            <person name="Li L."/>
            <person name="Xi Y."/>
            <person name="Qi Q."/>
            <person name="Li W."/>
            <person name="Zhang B."/>
            <person name="Hu W."/>
            <person name="Zhang Y."/>
            <person name="Tian X."/>
            <person name="Jiao Y."/>
            <person name="Liang X."/>
            <person name="Jin J."/>
            <person name="Gao L."/>
            <person name="Zheng W."/>
            <person name="Hao B."/>
            <person name="Liu S."/>
            <person name="Wang W."/>
            <person name="Yuan L."/>
            <person name="Cao M."/>
            <person name="McDermott J."/>
            <person name="Samudrala R."/>
            <person name="Wang J."/>
            <person name="Wong G.K."/>
            <person name="Yang H."/>
        </authorList>
    </citation>
    <scope>NUCLEOTIDE SEQUENCE [LARGE SCALE GENOMIC DNA]</scope>
    <source>
        <strain evidence="3">cv. 93-11</strain>
    </source>
</reference>
<organism evidence="2 3">
    <name type="scientific">Oryza sativa subsp. indica</name>
    <name type="common">Rice</name>
    <dbReference type="NCBI Taxonomy" id="39946"/>
    <lineage>
        <taxon>Eukaryota</taxon>
        <taxon>Viridiplantae</taxon>
        <taxon>Streptophyta</taxon>
        <taxon>Embryophyta</taxon>
        <taxon>Tracheophyta</taxon>
        <taxon>Spermatophyta</taxon>
        <taxon>Magnoliopsida</taxon>
        <taxon>Liliopsida</taxon>
        <taxon>Poales</taxon>
        <taxon>Poaceae</taxon>
        <taxon>BOP clade</taxon>
        <taxon>Oryzoideae</taxon>
        <taxon>Oryzeae</taxon>
        <taxon>Oryzinae</taxon>
        <taxon>Oryza</taxon>
        <taxon>Oryza sativa</taxon>
    </lineage>
</organism>
<evidence type="ECO:0000313" key="3">
    <source>
        <dbReference type="Proteomes" id="UP000007015"/>
    </source>
</evidence>
<proteinExistence type="predicted"/>
<name>B8BC68_ORYSI</name>
<feature type="compositionally biased region" description="Polar residues" evidence="1">
    <location>
        <begin position="1"/>
        <end position="16"/>
    </location>
</feature>
<dbReference type="HOGENOM" id="CLU_2578115_0_0_1"/>
<accession>B8BC68</accession>
<dbReference type="AlphaFoldDB" id="B8BC68"/>
<dbReference type="Proteomes" id="UP000007015">
    <property type="component" value="Chromosome 8"/>
</dbReference>
<protein>
    <submittedName>
        <fullName evidence="2">Uncharacterized protein</fullName>
    </submittedName>
</protein>
<evidence type="ECO:0000313" key="2">
    <source>
        <dbReference type="EMBL" id="EEC83146.1"/>
    </source>
</evidence>
<keyword evidence="3" id="KW-1185">Reference proteome</keyword>
<dbReference type="EMBL" id="CM000133">
    <property type="protein sequence ID" value="EEC83146.1"/>
    <property type="molecule type" value="Genomic_DNA"/>
</dbReference>
<sequence length="81" mass="8500">MSIAQQSLTATTSLGFNSPPVTPMQGKAVDQECSSKTPTGIPVRSEDEDDDNATLATLKCPSPATKHSASKAPRKSPDKNE</sequence>
<feature type="region of interest" description="Disordered" evidence="1">
    <location>
        <begin position="1"/>
        <end position="81"/>
    </location>
</feature>